<organism evidence="2 3">
    <name type="scientific">Rehmannia glutinosa</name>
    <name type="common">Chinese foxglove</name>
    <dbReference type="NCBI Taxonomy" id="99300"/>
    <lineage>
        <taxon>Eukaryota</taxon>
        <taxon>Viridiplantae</taxon>
        <taxon>Streptophyta</taxon>
        <taxon>Embryophyta</taxon>
        <taxon>Tracheophyta</taxon>
        <taxon>Spermatophyta</taxon>
        <taxon>Magnoliopsida</taxon>
        <taxon>eudicotyledons</taxon>
        <taxon>Gunneridae</taxon>
        <taxon>Pentapetalae</taxon>
        <taxon>asterids</taxon>
        <taxon>lamiids</taxon>
        <taxon>Lamiales</taxon>
        <taxon>Orobanchaceae</taxon>
        <taxon>Rehmannieae</taxon>
        <taxon>Rehmannia</taxon>
    </lineage>
</organism>
<dbReference type="Proteomes" id="UP001318860">
    <property type="component" value="Unassembled WGS sequence"/>
</dbReference>
<keyword evidence="3" id="KW-1185">Reference proteome</keyword>
<evidence type="ECO:0000313" key="2">
    <source>
        <dbReference type="EMBL" id="KAK6117392.1"/>
    </source>
</evidence>
<accession>A0ABR0U4S2</accession>
<gene>
    <name evidence="2" type="ORF">DH2020_048848</name>
</gene>
<proteinExistence type="predicted"/>
<comment type="caution">
    <text evidence="2">The sequence shown here is derived from an EMBL/GenBank/DDBJ whole genome shotgun (WGS) entry which is preliminary data.</text>
</comment>
<evidence type="ECO:0000313" key="3">
    <source>
        <dbReference type="Proteomes" id="UP001318860"/>
    </source>
</evidence>
<evidence type="ECO:0008006" key="4">
    <source>
        <dbReference type="Google" id="ProtNLM"/>
    </source>
</evidence>
<sequence length="313" mass="34411">MVANRVKQSMSYDQVSIEATIDKTAACRGASMATLPAKPAPSEGTIHMIVGGPQDGDSNRRGRRTPKFGRGAQYWGKREGPEISFGPKDEQVSVAHNDAMVITTTIANYEVARAMVDTGSSVNILFHEAYLRMEWKWRSSGRDRLFGFGEEWWSRSDSYLPMFLGDLPCKNPGWSLGEILSPRVKQAQTPSGRARLTISVPWGNSISGLNKLKPRVAELGSAPSQSLGEILSPRVKQAQTPEWPSSARTISGPLGKFYLRGLNKLKPLSGRARLTISVLWGKFYLRGLNKLKPRVAELTAPSRVPWGNSISEG</sequence>
<name>A0ABR0U4S2_REHGL</name>
<reference evidence="2 3" key="1">
    <citation type="journal article" date="2021" name="Comput. Struct. Biotechnol. J.">
        <title>De novo genome assembly of the potent medicinal plant Rehmannia glutinosa using nanopore technology.</title>
        <authorList>
            <person name="Ma L."/>
            <person name="Dong C."/>
            <person name="Song C."/>
            <person name="Wang X."/>
            <person name="Zheng X."/>
            <person name="Niu Y."/>
            <person name="Chen S."/>
            <person name="Feng W."/>
        </authorList>
    </citation>
    <scope>NUCLEOTIDE SEQUENCE [LARGE SCALE GENOMIC DNA]</scope>
    <source>
        <strain evidence="2">DH-2019</strain>
    </source>
</reference>
<feature type="region of interest" description="Disordered" evidence="1">
    <location>
        <begin position="49"/>
        <end position="70"/>
    </location>
</feature>
<dbReference type="EMBL" id="JABTTQ020003454">
    <property type="protein sequence ID" value="KAK6117392.1"/>
    <property type="molecule type" value="Genomic_DNA"/>
</dbReference>
<protein>
    <recommendedName>
        <fullName evidence="4">Peptidase A2 domain-containing protein</fullName>
    </recommendedName>
</protein>
<evidence type="ECO:0000256" key="1">
    <source>
        <dbReference type="SAM" id="MobiDB-lite"/>
    </source>
</evidence>